<sequence>MPNEIFLTMSISMLNAALEARVQAFEAQVNLSRHDIKVLMHLTEPKRMGALAEDLQVLPSTLTAVADRLEQNGLLQRTRDRQDRRAWLLEVTDAGRTLQARARAMATEGFRTLTGLDTAEIETFVNLMQKAMNNMTAESCLVEVKP</sequence>
<proteinExistence type="predicted"/>
<organism evidence="2 3">
    <name type="scientific">Pseudosulfitobacter pseudonitzschiae</name>
    <dbReference type="NCBI Taxonomy" id="1402135"/>
    <lineage>
        <taxon>Bacteria</taxon>
        <taxon>Pseudomonadati</taxon>
        <taxon>Pseudomonadota</taxon>
        <taxon>Alphaproteobacteria</taxon>
        <taxon>Rhodobacterales</taxon>
        <taxon>Roseobacteraceae</taxon>
        <taxon>Pseudosulfitobacter</taxon>
    </lineage>
</organism>
<dbReference type="GO" id="GO:0003700">
    <property type="term" value="F:DNA-binding transcription factor activity"/>
    <property type="evidence" value="ECO:0007669"/>
    <property type="project" value="InterPro"/>
</dbReference>
<dbReference type="GO" id="GO:0006950">
    <property type="term" value="P:response to stress"/>
    <property type="evidence" value="ECO:0007669"/>
    <property type="project" value="TreeGrafter"/>
</dbReference>
<dbReference type="Proteomes" id="UP000809337">
    <property type="component" value="Unassembled WGS sequence"/>
</dbReference>
<comment type="caution">
    <text evidence="2">The sequence shown here is derived from an EMBL/GenBank/DDBJ whole genome shotgun (WGS) entry which is preliminary data.</text>
</comment>
<dbReference type="PANTHER" id="PTHR33164:SF43">
    <property type="entry name" value="HTH-TYPE TRANSCRIPTIONAL REPRESSOR YETL"/>
    <property type="match status" value="1"/>
</dbReference>
<evidence type="ECO:0000313" key="2">
    <source>
        <dbReference type="EMBL" id="MBM2354348.1"/>
    </source>
</evidence>
<evidence type="ECO:0000313" key="3">
    <source>
        <dbReference type="Proteomes" id="UP000809337"/>
    </source>
</evidence>
<dbReference type="PROSITE" id="PS50995">
    <property type="entry name" value="HTH_MARR_2"/>
    <property type="match status" value="1"/>
</dbReference>
<dbReference type="EMBL" id="JAFBWN010000003">
    <property type="protein sequence ID" value="MBM2354348.1"/>
    <property type="molecule type" value="Genomic_DNA"/>
</dbReference>
<evidence type="ECO:0000259" key="1">
    <source>
        <dbReference type="PROSITE" id="PS50995"/>
    </source>
</evidence>
<name>A0A9Q2NJ86_9RHOB</name>
<dbReference type="Gene3D" id="1.10.10.10">
    <property type="entry name" value="Winged helix-like DNA-binding domain superfamily/Winged helix DNA-binding domain"/>
    <property type="match status" value="1"/>
</dbReference>
<dbReference type="Pfam" id="PF01047">
    <property type="entry name" value="MarR"/>
    <property type="match status" value="1"/>
</dbReference>
<reference evidence="2" key="1">
    <citation type="submission" date="2021-01" db="EMBL/GenBank/DDBJ databases">
        <title>Diatom-associated Roseobacters Show Island Model of Population Structure.</title>
        <authorList>
            <person name="Qu L."/>
            <person name="Feng X."/>
            <person name="Chen Y."/>
            <person name="Li L."/>
            <person name="Wang X."/>
            <person name="Hu Z."/>
            <person name="Wang H."/>
            <person name="Luo H."/>
        </authorList>
    </citation>
    <scope>NUCLEOTIDE SEQUENCE</scope>
    <source>
        <strain evidence="2">SM26-45</strain>
    </source>
</reference>
<dbReference type="SUPFAM" id="SSF46785">
    <property type="entry name" value="Winged helix' DNA-binding domain"/>
    <property type="match status" value="1"/>
</dbReference>
<dbReference type="InterPro" id="IPR036388">
    <property type="entry name" value="WH-like_DNA-bd_sf"/>
</dbReference>
<dbReference type="InterPro" id="IPR000835">
    <property type="entry name" value="HTH_MarR-typ"/>
</dbReference>
<dbReference type="InterPro" id="IPR036390">
    <property type="entry name" value="WH_DNA-bd_sf"/>
</dbReference>
<dbReference type="AlphaFoldDB" id="A0A9Q2NJ86"/>
<protein>
    <submittedName>
        <fullName evidence="2">Winged helix-turn-helix transcriptional regulator</fullName>
    </submittedName>
</protein>
<gene>
    <name evidence="2" type="ORF">JQX14_07355</name>
</gene>
<dbReference type="SMART" id="SM00347">
    <property type="entry name" value="HTH_MARR"/>
    <property type="match status" value="1"/>
</dbReference>
<feature type="domain" description="HTH marR-type" evidence="1">
    <location>
        <begin position="4"/>
        <end position="133"/>
    </location>
</feature>
<accession>A0A9Q2NJ86</accession>
<dbReference type="RefSeq" id="WP_231033376.1">
    <property type="nucleotide sequence ID" value="NZ_JAJNGX010000003.1"/>
</dbReference>
<dbReference type="InterPro" id="IPR039422">
    <property type="entry name" value="MarR/SlyA-like"/>
</dbReference>
<dbReference type="PRINTS" id="PR00598">
    <property type="entry name" value="HTHMARR"/>
</dbReference>
<dbReference type="PANTHER" id="PTHR33164">
    <property type="entry name" value="TRANSCRIPTIONAL REGULATOR, MARR FAMILY"/>
    <property type="match status" value="1"/>
</dbReference>